<dbReference type="InterPro" id="IPR000683">
    <property type="entry name" value="Gfo/Idh/MocA-like_OxRdtase_N"/>
</dbReference>
<evidence type="ECO:0000313" key="5">
    <source>
        <dbReference type="EMBL" id="KAE8764805.1"/>
    </source>
</evidence>
<keyword evidence="1" id="KW-0560">Oxidoreductase</keyword>
<dbReference type="SUPFAM" id="SSF55347">
    <property type="entry name" value="Glyceraldehyde-3-phosphate dehydrogenase-like, C-terminal domain"/>
    <property type="match status" value="1"/>
</dbReference>
<evidence type="ECO:0000313" key="6">
    <source>
        <dbReference type="Proteomes" id="UP000451860"/>
    </source>
</evidence>
<evidence type="ECO:0000256" key="2">
    <source>
        <dbReference type="ARBA" id="ARBA00023027"/>
    </source>
</evidence>
<dbReference type="GO" id="GO:0000166">
    <property type="term" value="F:nucleotide binding"/>
    <property type="evidence" value="ECO:0007669"/>
    <property type="project" value="InterPro"/>
</dbReference>
<evidence type="ECO:0000256" key="1">
    <source>
        <dbReference type="ARBA" id="ARBA00023002"/>
    </source>
</evidence>
<dbReference type="SUPFAM" id="SSF51735">
    <property type="entry name" value="NAD(P)-binding Rossmann-fold domains"/>
    <property type="match status" value="1"/>
</dbReference>
<dbReference type="GO" id="GO:0016491">
    <property type="term" value="F:oxidoreductase activity"/>
    <property type="evidence" value="ECO:0007669"/>
    <property type="project" value="UniProtKB-KW"/>
</dbReference>
<dbReference type="OrthoDB" id="3505279at2"/>
<dbReference type="Pfam" id="PF22725">
    <property type="entry name" value="GFO_IDH_MocA_C3"/>
    <property type="match status" value="1"/>
</dbReference>
<feature type="domain" description="Gfo/Idh/MocA-like oxidoreductase N-terminal" evidence="3">
    <location>
        <begin position="47"/>
        <end position="134"/>
    </location>
</feature>
<evidence type="ECO:0000259" key="3">
    <source>
        <dbReference type="Pfam" id="PF01408"/>
    </source>
</evidence>
<protein>
    <submittedName>
        <fullName evidence="5">Gfo/Idh/MocA family oxidoreductase</fullName>
    </submittedName>
</protein>
<reference evidence="5 6" key="1">
    <citation type="submission" date="2019-10" db="EMBL/GenBank/DDBJ databases">
        <title>Georgenia wutianyii sp. nov. and Georgenia yuyongxinii sp. nov. isolated from plateau pika (Ochotona curzoniae) in the Qinghai-Tibet plateau of China.</title>
        <authorList>
            <person name="Tian Z."/>
        </authorList>
    </citation>
    <scope>NUCLEOTIDE SEQUENCE [LARGE SCALE GENOMIC DNA]</scope>
    <source>
        <strain evidence="5 6">DSM 21501</strain>
    </source>
</reference>
<sequence>MRTLRIAMNGVTGRMGYGQHLRNAILPIRDAGGVVLPDGSTVQVEPVLVGRRADRLQEIAAAHGIERWSTDLDAVLSDVDVYFDAQATAGRAAAVRTAIAAGKHVYAEKPSAQTATEAFELARQAEAAGVTTGVVHHMLYLPGPAALRRLAAEGFFGRILSVRLEFGYWVFDGEHRAGQRPSWNYRAEDGGGITADMFTHLNYLVERIVAPVRGVYAVATTHVPRRWDEQGEPYAATADDAVYSTLDLDGGAVAVVNASWGVRMFRDEVLQIQVDGTAGSAVAGFQSCVTQHASVTPAMSGDTARPLSDERTRWAAVPPSGPAASPFRLQWEDYLRDVAAGRPHANDLGSAARGVQLGELALTSSGSRQRVAVPALVPAGRGTR</sequence>
<dbReference type="Pfam" id="PF01408">
    <property type="entry name" value="GFO_IDH_MocA"/>
    <property type="match status" value="1"/>
</dbReference>
<dbReference type="RefSeq" id="WP_152199812.1">
    <property type="nucleotide sequence ID" value="NZ_VUKF01000002.1"/>
</dbReference>
<gene>
    <name evidence="5" type="ORF">GB883_07085</name>
</gene>
<proteinExistence type="predicted"/>
<dbReference type="Gene3D" id="3.30.360.10">
    <property type="entry name" value="Dihydrodipicolinate Reductase, domain 2"/>
    <property type="match status" value="1"/>
</dbReference>
<feature type="domain" description="GFO/IDH/MocA-like oxidoreductase" evidence="4">
    <location>
        <begin position="146"/>
        <end position="281"/>
    </location>
</feature>
<dbReference type="PANTHER" id="PTHR43818:SF11">
    <property type="entry name" value="BCDNA.GH03377"/>
    <property type="match status" value="1"/>
</dbReference>
<dbReference type="PANTHER" id="PTHR43818">
    <property type="entry name" value="BCDNA.GH03377"/>
    <property type="match status" value="1"/>
</dbReference>
<dbReference type="InterPro" id="IPR036291">
    <property type="entry name" value="NAD(P)-bd_dom_sf"/>
</dbReference>
<dbReference type="AlphaFoldDB" id="A0A7J5UQV7"/>
<keyword evidence="6" id="KW-1185">Reference proteome</keyword>
<keyword evidence="2" id="KW-0520">NAD</keyword>
<dbReference type="Gene3D" id="3.40.50.720">
    <property type="entry name" value="NAD(P)-binding Rossmann-like Domain"/>
    <property type="match status" value="1"/>
</dbReference>
<comment type="caution">
    <text evidence="5">The sequence shown here is derived from an EMBL/GenBank/DDBJ whole genome shotgun (WGS) entry which is preliminary data.</text>
</comment>
<accession>A0A7J5UQV7</accession>
<dbReference type="Proteomes" id="UP000451860">
    <property type="component" value="Unassembled WGS sequence"/>
</dbReference>
<dbReference type="InterPro" id="IPR050463">
    <property type="entry name" value="Gfo/Idh/MocA_oxidrdct_glycsds"/>
</dbReference>
<organism evidence="5 6">
    <name type="scientific">Georgenia thermotolerans</name>
    <dbReference type="NCBI Taxonomy" id="527326"/>
    <lineage>
        <taxon>Bacteria</taxon>
        <taxon>Bacillati</taxon>
        <taxon>Actinomycetota</taxon>
        <taxon>Actinomycetes</taxon>
        <taxon>Micrococcales</taxon>
        <taxon>Bogoriellaceae</taxon>
        <taxon>Georgenia</taxon>
    </lineage>
</organism>
<dbReference type="EMBL" id="WHJE01000022">
    <property type="protein sequence ID" value="KAE8764805.1"/>
    <property type="molecule type" value="Genomic_DNA"/>
</dbReference>
<name>A0A7J5UQV7_9MICO</name>
<evidence type="ECO:0000259" key="4">
    <source>
        <dbReference type="Pfam" id="PF22725"/>
    </source>
</evidence>
<dbReference type="InterPro" id="IPR055170">
    <property type="entry name" value="GFO_IDH_MocA-like_dom"/>
</dbReference>